<evidence type="ECO:0000313" key="2">
    <source>
        <dbReference type="Proteomes" id="UP000694867"/>
    </source>
</evidence>
<name>A0AAJ6QYX4_9ACAR</name>
<dbReference type="GeneID" id="100899156"/>
<feature type="compositionally biased region" description="Acidic residues" evidence="1">
    <location>
        <begin position="11"/>
        <end position="23"/>
    </location>
</feature>
<dbReference type="Proteomes" id="UP000694867">
    <property type="component" value="Unplaced"/>
</dbReference>
<evidence type="ECO:0000313" key="3">
    <source>
        <dbReference type="RefSeq" id="XP_003748389.1"/>
    </source>
</evidence>
<feature type="compositionally biased region" description="Basic and acidic residues" evidence="1">
    <location>
        <begin position="59"/>
        <end position="69"/>
    </location>
</feature>
<dbReference type="AlphaFoldDB" id="A0AAJ6QYX4"/>
<feature type="region of interest" description="Disordered" evidence="1">
    <location>
        <begin position="59"/>
        <end position="80"/>
    </location>
</feature>
<evidence type="ECO:0000256" key="1">
    <source>
        <dbReference type="SAM" id="MobiDB-lite"/>
    </source>
</evidence>
<protein>
    <submittedName>
        <fullName evidence="3">Uncharacterized protein LOC100899156</fullName>
    </submittedName>
</protein>
<reference evidence="3" key="1">
    <citation type="submission" date="2025-08" db="UniProtKB">
        <authorList>
            <consortium name="RefSeq"/>
        </authorList>
    </citation>
    <scope>IDENTIFICATION</scope>
</reference>
<organism evidence="2 3">
    <name type="scientific">Galendromus occidentalis</name>
    <name type="common">western predatory mite</name>
    <dbReference type="NCBI Taxonomy" id="34638"/>
    <lineage>
        <taxon>Eukaryota</taxon>
        <taxon>Metazoa</taxon>
        <taxon>Ecdysozoa</taxon>
        <taxon>Arthropoda</taxon>
        <taxon>Chelicerata</taxon>
        <taxon>Arachnida</taxon>
        <taxon>Acari</taxon>
        <taxon>Parasitiformes</taxon>
        <taxon>Mesostigmata</taxon>
        <taxon>Gamasina</taxon>
        <taxon>Phytoseioidea</taxon>
        <taxon>Phytoseiidae</taxon>
        <taxon>Typhlodrominae</taxon>
        <taxon>Galendromus</taxon>
    </lineage>
</organism>
<gene>
    <name evidence="3" type="primary">LOC100899156</name>
</gene>
<accession>A0AAJ6QYX4</accession>
<dbReference type="KEGG" id="goe:100899156"/>
<dbReference type="RefSeq" id="XP_003748389.1">
    <property type="nucleotide sequence ID" value="XM_003748341.2"/>
</dbReference>
<proteinExistence type="predicted"/>
<feature type="region of interest" description="Disordered" evidence="1">
    <location>
        <begin position="1"/>
        <end position="23"/>
    </location>
</feature>
<sequence>MSSETLFEPVSSDEEDVFESDYESISDDYLSDISDFEYCILDEESNDIEIRGTISTFIHDDREEQKETSEPPNKMAGSNNKVQCRNKCILRGNSTNGEKRDTKSLSVLVTTHPEARLGHRRPRDELADCPAEPSPTHKVKSCLKEFGDKVDGRNFDIMSLYTWGTKAQLQEAVDAHMRFAKRLKLQNRDT</sequence>
<keyword evidence="2" id="KW-1185">Reference proteome</keyword>